<dbReference type="GO" id="GO:0005737">
    <property type="term" value="C:cytoplasm"/>
    <property type="evidence" value="ECO:0007669"/>
    <property type="project" value="TreeGrafter"/>
</dbReference>
<dbReference type="InterPro" id="IPR011989">
    <property type="entry name" value="ARM-like"/>
</dbReference>
<dbReference type="InterPro" id="IPR011990">
    <property type="entry name" value="TPR-like_helical_dom_sf"/>
</dbReference>
<comment type="caution">
    <text evidence="6">The sequence shown here is derived from an EMBL/GenBank/DDBJ whole genome shotgun (WGS) entry which is preliminary data.</text>
</comment>
<gene>
    <name evidence="6" type="ORF">THRCLA_02504</name>
</gene>
<dbReference type="AlphaFoldDB" id="A0A1W0A4Z3"/>
<evidence type="ECO:0000256" key="5">
    <source>
        <dbReference type="PROSITE-ProRule" id="PRU00259"/>
    </source>
</evidence>
<accession>A0A1W0A4Z3</accession>
<evidence type="ECO:0000256" key="1">
    <source>
        <dbReference type="ARBA" id="ARBA00004161"/>
    </source>
</evidence>
<dbReference type="STRING" id="74557.A0A1W0A4Z3"/>
<dbReference type="PANTHER" id="PTHR45994:SF1">
    <property type="entry name" value="FI21225P1"/>
    <property type="match status" value="1"/>
</dbReference>
<dbReference type="InterPro" id="IPR016024">
    <property type="entry name" value="ARM-type_fold"/>
</dbReference>
<feature type="repeat" description="ARM" evidence="5">
    <location>
        <begin position="702"/>
        <end position="747"/>
    </location>
</feature>
<dbReference type="PANTHER" id="PTHR45994">
    <property type="entry name" value="FI21225P1"/>
    <property type="match status" value="1"/>
</dbReference>
<protein>
    <recommendedName>
        <fullName evidence="3">Protein unc-45 homolog B</fullName>
    </recommendedName>
</protein>
<name>A0A1W0A4Z3_9STRA</name>
<evidence type="ECO:0000313" key="7">
    <source>
        <dbReference type="Proteomes" id="UP000243217"/>
    </source>
</evidence>
<dbReference type="SUPFAM" id="SSF48452">
    <property type="entry name" value="TPR-like"/>
    <property type="match status" value="1"/>
</dbReference>
<dbReference type="PROSITE" id="PS50176">
    <property type="entry name" value="ARM_REPEAT"/>
    <property type="match status" value="1"/>
</dbReference>
<dbReference type="InterPro" id="IPR019734">
    <property type="entry name" value="TPR_rpt"/>
</dbReference>
<dbReference type="Gene3D" id="1.25.40.10">
    <property type="entry name" value="Tetratricopeptide repeat domain"/>
    <property type="match status" value="1"/>
</dbReference>
<evidence type="ECO:0000256" key="4">
    <source>
        <dbReference type="ARBA" id="ARBA00022490"/>
    </source>
</evidence>
<keyword evidence="4" id="KW-0963">Cytoplasm</keyword>
<dbReference type="Proteomes" id="UP000243217">
    <property type="component" value="Unassembled WGS sequence"/>
</dbReference>
<dbReference type="EMBL" id="JNBS01000467">
    <property type="protein sequence ID" value="OQS05354.1"/>
    <property type="molecule type" value="Genomic_DNA"/>
</dbReference>
<dbReference type="GO" id="GO:0051879">
    <property type="term" value="F:Hsp90 protein binding"/>
    <property type="evidence" value="ECO:0007669"/>
    <property type="project" value="TreeGrafter"/>
</dbReference>
<evidence type="ECO:0000313" key="6">
    <source>
        <dbReference type="EMBL" id="OQS05354.1"/>
    </source>
</evidence>
<comment type="subcellular location">
    <subcellularLocation>
        <location evidence="1">Cytoplasm</location>
        <location evidence="1">Myofibril</location>
        <location evidence="1">Sarcomere</location>
        <location evidence="1">A band</location>
    </subcellularLocation>
    <subcellularLocation>
        <location evidence="2">Cytoplasm</location>
        <location evidence="2">Myofibril</location>
        <location evidence="2">Sarcomere</location>
        <location evidence="2">Z line</location>
    </subcellularLocation>
</comment>
<proteinExistence type="predicted"/>
<sequence length="922" mass="101180">MDVLKEEGTKYFQSGAFPKAIESYKKALVCENVPLETQCILLSNIAACYLKLNDYSKVIDAVDDALARAPASTTQLKGIIMEKLLFRRAQAYMETEQLAPCARDLKAVLQIAPSNKGAQTLLRLLQEKARKDASGVGKALKNLPELDALQFLEYQPTDTAAAVYRDVVDLHGEQTIWAKCVSENKDIVIQTRGLRILTNIAKYHAAQVYATIDITLLSSLIPVPIPNDEKIVSQITAAIGLISILTAHVITSSNDITSAKSAIRQLLDTLLQGLRSQNKVLQQATLDGLLKNVLQCKSNLSVVATWMDEMGIFSLLLSKANILVDGVVSSVSMVFSQIVAQFTESETERLVREYCVDPVVHAKTMEEAAPGCVLLSGVFLANAKLGSHMMQSHPSFLKQLSEVLLKHKNDADSLKYQELVMDLVAYISGSEAGIASIPIELRMELGKLLQCDMSPHQMKLQSSALAAIIKMGLVDKTFDPKTPVGEIMVEQVLALLENVNLAPVASSVIGSTARERAIEALSYIITFTGVKDALIRRPKALEPILTDISATTTPSNLLYGISYILFHLLTSESHLKKQKMQNSELTPEQYEELQRALKQKSELDDGDSPEQVQKRIRVVLEHPKSILTMLQLLKCKASPAILEQATQSVLHATEYVEGRGKLIQGGLFSAMLSLASTPAQHAVAKILITTNPNLIPSSQLLSSIHPLINLLKEKSESTLIQFEALMALTNVASVSEETKRRILSNNGLMTIQYLQFSDHNMVRRAATECLTNLLPCDEVLEKIFCQPDKIRLWLALSSVEEAEEDFETARAASGAIAMVSQYPVVCAVLMEQKAVETFGTTLVGSSSPELIHRNLFAIQSCIEYVNTMDTPDAAAKGTQAMYEQQLLLLEEPIRGIVRNFASVSQDIVDVAKTCLTLLAKLH</sequence>
<organism evidence="6 7">
    <name type="scientific">Thraustotheca clavata</name>
    <dbReference type="NCBI Taxonomy" id="74557"/>
    <lineage>
        <taxon>Eukaryota</taxon>
        <taxon>Sar</taxon>
        <taxon>Stramenopiles</taxon>
        <taxon>Oomycota</taxon>
        <taxon>Saprolegniomycetes</taxon>
        <taxon>Saprolegniales</taxon>
        <taxon>Achlyaceae</taxon>
        <taxon>Thraustotheca</taxon>
    </lineage>
</organism>
<dbReference type="InterPro" id="IPR000225">
    <property type="entry name" value="Armadillo"/>
</dbReference>
<dbReference type="Gene3D" id="1.25.10.10">
    <property type="entry name" value="Leucine-rich Repeat Variant"/>
    <property type="match status" value="1"/>
</dbReference>
<dbReference type="SMART" id="SM00028">
    <property type="entry name" value="TPR"/>
    <property type="match status" value="3"/>
</dbReference>
<evidence type="ECO:0000256" key="3">
    <source>
        <dbReference type="ARBA" id="ARBA00020768"/>
    </source>
</evidence>
<evidence type="ECO:0000256" key="2">
    <source>
        <dbReference type="ARBA" id="ARBA00004216"/>
    </source>
</evidence>
<keyword evidence="7" id="KW-1185">Reference proteome</keyword>
<dbReference type="SUPFAM" id="SSF48371">
    <property type="entry name" value="ARM repeat"/>
    <property type="match status" value="2"/>
</dbReference>
<reference evidence="6 7" key="1">
    <citation type="journal article" date="2014" name="Genome Biol. Evol.">
        <title>The secreted proteins of Achlya hypogyna and Thraustotheca clavata identify the ancestral oomycete secretome and reveal gene acquisitions by horizontal gene transfer.</title>
        <authorList>
            <person name="Misner I."/>
            <person name="Blouin N."/>
            <person name="Leonard G."/>
            <person name="Richards T.A."/>
            <person name="Lane C.E."/>
        </authorList>
    </citation>
    <scope>NUCLEOTIDE SEQUENCE [LARGE SCALE GENOMIC DNA]</scope>
    <source>
        <strain evidence="6 7">ATCC 34112</strain>
    </source>
</reference>
<dbReference type="OrthoDB" id="199930at2759"/>